<evidence type="ECO:0000313" key="4">
    <source>
        <dbReference type="Proteomes" id="UP001515641"/>
    </source>
</evidence>
<evidence type="ECO:0000259" key="1">
    <source>
        <dbReference type="Pfam" id="PF10979"/>
    </source>
</evidence>
<sequence length="231" mass="25022">MSDNAAILAKIKKCLALSKSSNEHEAAAALRQAQALMRKHDITDRDILLAEVSEADTPAGAKKTPIRWEASLSHLIARAFNCDHLLSTGFSGGRWKFIGPGSAPEVAAYAFSVLARQLRKARAEFIATKCKRLIRASKTRRADLFCEGWVAAVRQLVANIATTSQAKAAIGAYMAKHYPDLGDFTPRNRQGERAMLKGDYSARSDGWQAGKAAQLRNGLAGQAKQAALSQQ</sequence>
<name>A0ABX0L805_9NEIS</name>
<proteinExistence type="predicted"/>
<dbReference type="EMBL" id="JAAOMA010000046">
    <property type="protein sequence ID" value="NHR07959.1"/>
    <property type="molecule type" value="Genomic_DNA"/>
</dbReference>
<dbReference type="PIRSF" id="PIRSF028111">
    <property type="entry name" value="UCP028111"/>
    <property type="match status" value="1"/>
</dbReference>
<dbReference type="Pfam" id="PF23771">
    <property type="entry name" value="DUF7168"/>
    <property type="match status" value="1"/>
</dbReference>
<dbReference type="Proteomes" id="UP001515641">
    <property type="component" value="Unassembled WGS sequence"/>
</dbReference>
<accession>A0ABX0L805</accession>
<feature type="domain" description="DUF2786" evidence="1">
    <location>
        <begin position="7"/>
        <end position="43"/>
    </location>
</feature>
<comment type="caution">
    <text evidence="3">The sequence shown here is derived from an EMBL/GenBank/DDBJ whole genome shotgun (WGS) entry which is preliminary data.</text>
</comment>
<dbReference type="InterPro" id="IPR055592">
    <property type="entry name" value="DUF7168"/>
</dbReference>
<keyword evidence="4" id="KW-1185">Reference proteome</keyword>
<protein>
    <submittedName>
        <fullName evidence="3">DUF2786 domain-containing protein</fullName>
    </submittedName>
</protein>
<organism evidence="3 4">
    <name type="scientific">Chromobacterium fluminis</name>
    <dbReference type="NCBI Taxonomy" id="3044269"/>
    <lineage>
        <taxon>Bacteria</taxon>
        <taxon>Pseudomonadati</taxon>
        <taxon>Pseudomonadota</taxon>
        <taxon>Betaproteobacteria</taxon>
        <taxon>Neisseriales</taxon>
        <taxon>Chromobacteriaceae</taxon>
        <taxon>Chromobacterium</taxon>
    </lineage>
</organism>
<dbReference type="InterPro" id="IPR016868">
    <property type="entry name" value="Phage_B3_Orf5"/>
</dbReference>
<dbReference type="Pfam" id="PF10979">
    <property type="entry name" value="DUF2786"/>
    <property type="match status" value="1"/>
</dbReference>
<feature type="domain" description="DUF7168" evidence="2">
    <location>
        <begin position="51"/>
        <end position="188"/>
    </location>
</feature>
<reference evidence="3 4" key="1">
    <citation type="submission" date="2020-03" db="EMBL/GenBank/DDBJ databases">
        <title>Draft genome sequence of environmentally isolated cultures.</title>
        <authorList>
            <person name="Wilson H.S."/>
            <person name="De Leon M.E."/>
        </authorList>
    </citation>
    <scope>NUCLEOTIDE SEQUENCE [LARGE SCALE GENOMIC DNA]</scope>
    <source>
        <strain evidence="3 4">HSC-31F16</strain>
    </source>
</reference>
<dbReference type="RefSeq" id="WP_166453676.1">
    <property type="nucleotide sequence ID" value="NZ_JAAOMA010000046.1"/>
</dbReference>
<dbReference type="InterPro" id="IPR024498">
    <property type="entry name" value="DUF2786"/>
</dbReference>
<evidence type="ECO:0000259" key="2">
    <source>
        <dbReference type="Pfam" id="PF23771"/>
    </source>
</evidence>
<evidence type="ECO:0000313" key="3">
    <source>
        <dbReference type="EMBL" id="NHR07959.1"/>
    </source>
</evidence>
<gene>
    <name evidence="3" type="ORF">HA052_22480</name>
</gene>